<dbReference type="EMBL" id="LSRX01000877">
    <property type="protein sequence ID" value="OLP87147.1"/>
    <property type="molecule type" value="Genomic_DNA"/>
</dbReference>
<gene>
    <name evidence="1" type="ORF">AK812_SmicGene31664</name>
</gene>
<sequence>MSRAYRGDACTRVAGCRLQRSPGSCALVAAVATAAALPAFAAVTGARVTPARLPAAAAAEPVHRSGGLAVVAASAAAAMIAMRRSQAENPVRLRAVPNTLAAPITGHPAHVVLRPGLGDVVKRLYSSVVISSIVYQKISKA</sequence>
<accession>A0A1Q9CW62</accession>
<evidence type="ECO:0000313" key="2">
    <source>
        <dbReference type="Proteomes" id="UP000186817"/>
    </source>
</evidence>
<keyword evidence="2" id="KW-1185">Reference proteome</keyword>
<organism evidence="1 2">
    <name type="scientific">Symbiodinium microadriaticum</name>
    <name type="common">Dinoflagellate</name>
    <name type="synonym">Zooxanthella microadriatica</name>
    <dbReference type="NCBI Taxonomy" id="2951"/>
    <lineage>
        <taxon>Eukaryota</taxon>
        <taxon>Sar</taxon>
        <taxon>Alveolata</taxon>
        <taxon>Dinophyceae</taxon>
        <taxon>Suessiales</taxon>
        <taxon>Symbiodiniaceae</taxon>
        <taxon>Symbiodinium</taxon>
    </lineage>
</organism>
<protein>
    <submittedName>
        <fullName evidence="1">Uncharacterized protein</fullName>
    </submittedName>
</protein>
<reference evidence="1 2" key="1">
    <citation type="submission" date="2016-02" db="EMBL/GenBank/DDBJ databases">
        <title>Genome analysis of coral dinoflagellate symbionts highlights evolutionary adaptations to a symbiotic lifestyle.</title>
        <authorList>
            <person name="Aranda M."/>
            <person name="Li Y."/>
            <person name="Liew Y.J."/>
            <person name="Baumgarten S."/>
            <person name="Simakov O."/>
            <person name="Wilson M."/>
            <person name="Piel J."/>
            <person name="Ashoor H."/>
            <person name="Bougouffa S."/>
            <person name="Bajic V.B."/>
            <person name="Ryu T."/>
            <person name="Ravasi T."/>
            <person name="Bayer T."/>
            <person name="Micklem G."/>
            <person name="Kim H."/>
            <person name="Bhak J."/>
            <person name="Lajeunesse T.C."/>
            <person name="Voolstra C.R."/>
        </authorList>
    </citation>
    <scope>NUCLEOTIDE SEQUENCE [LARGE SCALE GENOMIC DNA]</scope>
    <source>
        <strain evidence="1 2">CCMP2467</strain>
    </source>
</reference>
<proteinExistence type="predicted"/>
<dbReference type="Proteomes" id="UP000186817">
    <property type="component" value="Unassembled WGS sequence"/>
</dbReference>
<comment type="caution">
    <text evidence="1">The sequence shown here is derived from an EMBL/GenBank/DDBJ whole genome shotgun (WGS) entry which is preliminary data.</text>
</comment>
<evidence type="ECO:0000313" key="1">
    <source>
        <dbReference type="EMBL" id="OLP87147.1"/>
    </source>
</evidence>
<name>A0A1Q9CW62_SYMMI</name>
<dbReference type="AlphaFoldDB" id="A0A1Q9CW62"/>